<evidence type="ECO:0000313" key="2">
    <source>
        <dbReference type="Proteomes" id="UP000814140"/>
    </source>
</evidence>
<reference evidence="1" key="1">
    <citation type="submission" date="2021-03" db="EMBL/GenBank/DDBJ databases">
        <authorList>
            <consortium name="DOE Joint Genome Institute"/>
            <person name="Ahrendt S."/>
            <person name="Looney B.P."/>
            <person name="Miyauchi S."/>
            <person name="Morin E."/>
            <person name="Drula E."/>
            <person name="Courty P.E."/>
            <person name="Chicoki N."/>
            <person name="Fauchery L."/>
            <person name="Kohler A."/>
            <person name="Kuo A."/>
            <person name="Labutti K."/>
            <person name="Pangilinan J."/>
            <person name="Lipzen A."/>
            <person name="Riley R."/>
            <person name="Andreopoulos W."/>
            <person name="He G."/>
            <person name="Johnson J."/>
            <person name="Barry K.W."/>
            <person name="Grigoriev I.V."/>
            <person name="Nagy L."/>
            <person name="Hibbett D."/>
            <person name="Henrissat B."/>
            <person name="Matheny P.B."/>
            <person name="Labbe J."/>
            <person name="Martin F."/>
        </authorList>
    </citation>
    <scope>NUCLEOTIDE SEQUENCE</scope>
    <source>
        <strain evidence="1">HHB10654</strain>
    </source>
</reference>
<keyword evidence="2" id="KW-1185">Reference proteome</keyword>
<gene>
    <name evidence="1" type="ORF">BV25DRAFT_1830045</name>
</gene>
<dbReference type="EMBL" id="MU277235">
    <property type="protein sequence ID" value="KAI0058402.1"/>
    <property type="molecule type" value="Genomic_DNA"/>
</dbReference>
<evidence type="ECO:0000313" key="1">
    <source>
        <dbReference type="EMBL" id="KAI0058402.1"/>
    </source>
</evidence>
<name>A0ACB8SQ81_9AGAM</name>
<organism evidence="1 2">
    <name type="scientific">Artomyces pyxidatus</name>
    <dbReference type="NCBI Taxonomy" id="48021"/>
    <lineage>
        <taxon>Eukaryota</taxon>
        <taxon>Fungi</taxon>
        <taxon>Dikarya</taxon>
        <taxon>Basidiomycota</taxon>
        <taxon>Agaricomycotina</taxon>
        <taxon>Agaricomycetes</taxon>
        <taxon>Russulales</taxon>
        <taxon>Auriscalpiaceae</taxon>
        <taxon>Artomyces</taxon>
    </lineage>
</organism>
<accession>A0ACB8SQ81</accession>
<comment type="caution">
    <text evidence="1">The sequence shown here is derived from an EMBL/GenBank/DDBJ whole genome shotgun (WGS) entry which is preliminary data.</text>
</comment>
<dbReference type="Proteomes" id="UP000814140">
    <property type="component" value="Unassembled WGS sequence"/>
</dbReference>
<protein>
    <submittedName>
        <fullName evidence="1">Uncharacterized protein</fullName>
    </submittedName>
</protein>
<proteinExistence type="predicted"/>
<reference evidence="1" key="2">
    <citation type="journal article" date="2022" name="New Phytol.">
        <title>Evolutionary transition to the ectomycorrhizal habit in the genomes of a hyperdiverse lineage of mushroom-forming fungi.</title>
        <authorList>
            <person name="Looney B."/>
            <person name="Miyauchi S."/>
            <person name="Morin E."/>
            <person name="Drula E."/>
            <person name="Courty P.E."/>
            <person name="Kohler A."/>
            <person name="Kuo A."/>
            <person name="LaButti K."/>
            <person name="Pangilinan J."/>
            <person name="Lipzen A."/>
            <person name="Riley R."/>
            <person name="Andreopoulos W."/>
            <person name="He G."/>
            <person name="Johnson J."/>
            <person name="Nolan M."/>
            <person name="Tritt A."/>
            <person name="Barry K.W."/>
            <person name="Grigoriev I.V."/>
            <person name="Nagy L.G."/>
            <person name="Hibbett D."/>
            <person name="Henrissat B."/>
            <person name="Matheny P.B."/>
            <person name="Labbe J."/>
            <person name="Martin F.M."/>
        </authorList>
    </citation>
    <scope>NUCLEOTIDE SEQUENCE</scope>
    <source>
        <strain evidence="1">HHB10654</strain>
    </source>
</reference>
<sequence>MDSILPFDLHVVILEWVYRLSQSQEVDYSTLAASSLVCKLWTPIAQRLLFRRLRGRISRPQTVHYLINITHHNPSLGTYVRSLSVYVRRGQKGALEVPDFVALLSCFPQMQQVFIDCSDKLTSDELAQVKGLDLQIKCLRGMTASCMFYQLAQAWAATLRYILISGGSPESVLRDTLTPETFSLLGIEFYHLAQPSPVQWLIPSGGDPPLREVELHAYSSLELEALVARAPRLTSLTCDANLPSPHVLAPLQELEELIIHGLPGEAFKLPRSLRHVGFHPWTYAGPTHLEYLFAALSSLPHLSLVSATYGIEPWVLKELGDRCTEMGVDFVVHRNPDFFPRGRYVDWLE</sequence>